<evidence type="ECO:0000256" key="4">
    <source>
        <dbReference type="ARBA" id="ARBA00022679"/>
    </source>
</evidence>
<dbReference type="CDD" id="cd10538">
    <property type="entry name" value="SET_SETDB-like"/>
    <property type="match status" value="1"/>
</dbReference>
<proteinExistence type="predicted"/>
<evidence type="ECO:0000256" key="2">
    <source>
        <dbReference type="ARBA" id="ARBA00004286"/>
    </source>
</evidence>
<feature type="domain" description="Pre-SET" evidence="10">
    <location>
        <begin position="501"/>
        <end position="602"/>
    </location>
</feature>
<feature type="compositionally biased region" description="Polar residues" evidence="8">
    <location>
        <begin position="89"/>
        <end position="105"/>
    </location>
</feature>
<evidence type="ECO:0000259" key="9">
    <source>
        <dbReference type="PROSITE" id="PS50280"/>
    </source>
</evidence>
<dbReference type="Pfam" id="PF00856">
    <property type="entry name" value="SET"/>
    <property type="match status" value="1"/>
</dbReference>
<dbReference type="Pfam" id="PF05033">
    <property type="entry name" value="Pre-SET"/>
    <property type="match status" value="1"/>
</dbReference>
<dbReference type="Gene3D" id="2.170.270.10">
    <property type="entry name" value="SET domain"/>
    <property type="match status" value="1"/>
</dbReference>
<evidence type="ECO:0000259" key="10">
    <source>
        <dbReference type="PROSITE" id="PS50867"/>
    </source>
</evidence>
<keyword evidence="3" id="KW-0158">Chromosome</keyword>
<dbReference type="AlphaFoldDB" id="A0A2G5D8Z1"/>
<gene>
    <name evidence="11" type="ORF">AQUCO_02500006v1</name>
</gene>
<dbReference type="GO" id="GO:0005634">
    <property type="term" value="C:nucleus"/>
    <property type="evidence" value="ECO:0007669"/>
    <property type="project" value="UniProtKB-SubCell"/>
</dbReference>
<accession>A0A2G5D8Z1</accession>
<dbReference type="SMART" id="SM00468">
    <property type="entry name" value="PreSET"/>
    <property type="match status" value="1"/>
</dbReference>
<reference evidence="11 12" key="1">
    <citation type="submission" date="2017-09" db="EMBL/GenBank/DDBJ databases">
        <title>WGS assembly of Aquilegia coerulea Goldsmith.</title>
        <authorList>
            <person name="Hodges S."/>
            <person name="Kramer E."/>
            <person name="Nordborg M."/>
            <person name="Tomkins J."/>
            <person name="Borevitz J."/>
            <person name="Derieg N."/>
            <person name="Yan J."/>
            <person name="Mihaltcheva S."/>
            <person name="Hayes R.D."/>
            <person name="Rokhsar D."/>
        </authorList>
    </citation>
    <scope>NUCLEOTIDE SEQUENCE [LARGE SCALE GENOMIC DNA]</scope>
    <source>
        <strain evidence="12">cv. Goldsmith</strain>
    </source>
</reference>
<evidence type="ECO:0008006" key="13">
    <source>
        <dbReference type="Google" id="ProtNLM"/>
    </source>
</evidence>
<dbReference type="FunCoup" id="A0A2G5D8Z1">
    <property type="interactions" value="701"/>
</dbReference>
<dbReference type="SMART" id="SM00317">
    <property type="entry name" value="SET"/>
    <property type="match status" value="1"/>
</dbReference>
<dbReference type="InterPro" id="IPR001214">
    <property type="entry name" value="SET_dom"/>
</dbReference>
<dbReference type="InterPro" id="IPR007728">
    <property type="entry name" value="Pre-SET_dom"/>
</dbReference>
<dbReference type="GO" id="GO:0005694">
    <property type="term" value="C:chromosome"/>
    <property type="evidence" value="ECO:0007669"/>
    <property type="project" value="UniProtKB-SubCell"/>
</dbReference>
<keyword evidence="12" id="KW-1185">Reference proteome</keyword>
<dbReference type="InterPro" id="IPR046341">
    <property type="entry name" value="SET_dom_sf"/>
</dbReference>
<name>A0A2G5D8Z1_AQUCA</name>
<evidence type="ECO:0000256" key="8">
    <source>
        <dbReference type="SAM" id="MobiDB-lite"/>
    </source>
</evidence>
<keyword evidence="5" id="KW-0479">Metal-binding</keyword>
<keyword evidence="6" id="KW-0862">Zinc</keyword>
<dbReference type="SUPFAM" id="SSF82199">
    <property type="entry name" value="SET domain"/>
    <property type="match status" value="1"/>
</dbReference>
<feature type="domain" description="SET" evidence="9">
    <location>
        <begin position="605"/>
        <end position="738"/>
    </location>
</feature>
<dbReference type="InterPro" id="IPR018848">
    <property type="entry name" value="WIYLD_domain"/>
</dbReference>
<dbReference type="STRING" id="218851.A0A2G5D8Z1"/>
<dbReference type="GO" id="GO:0042054">
    <property type="term" value="F:histone methyltransferase activity"/>
    <property type="evidence" value="ECO:0007669"/>
    <property type="project" value="InterPro"/>
</dbReference>
<evidence type="ECO:0000256" key="5">
    <source>
        <dbReference type="ARBA" id="ARBA00022723"/>
    </source>
</evidence>
<evidence type="ECO:0000256" key="6">
    <source>
        <dbReference type="ARBA" id="ARBA00022833"/>
    </source>
</evidence>
<dbReference type="GO" id="GO:0008270">
    <property type="term" value="F:zinc ion binding"/>
    <property type="evidence" value="ECO:0007669"/>
    <property type="project" value="InterPro"/>
</dbReference>
<dbReference type="Proteomes" id="UP000230069">
    <property type="component" value="Unassembled WGS sequence"/>
</dbReference>
<dbReference type="PANTHER" id="PTHR46450">
    <property type="entry name" value="INACTIVE HISTONE-LYSINE N-METHYLTRANSFERASE SUVR1-RELATED"/>
    <property type="match status" value="1"/>
</dbReference>
<dbReference type="InParanoid" id="A0A2G5D8Z1"/>
<dbReference type="PANTHER" id="PTHR46450:SF24">
    <property type="entry name" value="HISTONE-LYSINE N-METHYLTRANSFERASE SUVR4"/>
    <property type="match status" value="1"/>
</dbReference>
<evidence type="ECO:0000313" key="12">
    <source>
        <dbReference type="Proteomes" id="UP000230069"/>
    </source>
</evidence>
<dbReference type="PROSITE" id="PS50280">
    <property type="entry name" value="SET"/>
    <property type="match status" value="1"/>
</dbReference>
<feature type="region of interest" description="Disordered" evidence="8">
    <location>
        <begin position="1"/>
        <end position="22"/>
    </location>
</feature>
<dbReference type="InterPro" id="IPR043017">
    <property type="entry name" value="WIYLD_dom_sf"/>
</dbReference>
<feature type="compositionally biased region" description="Polar residues" evidence="8">
    <location>
        <begin position="1"/>
        <end position="20"/>
    </location>
</feature>
<dbReference type="OrthoDB" id="308383at2759"/>
<feature type="compositionally biased region" description="Basic and acidic residues" evidence="8">
    <location>
        <begin position="167"/>
        <end position="177"/>
    </location>
</feature>
<evidence type="ECO:0000256" key="3">
    <source>
        <dbReference type="ARBA" id="ARBA00022454"/>
    </source>
</evidence>
<dbReference type="InterPro" id="IPR025776">
    <property type="entry name" value="SUVR4/1/2"/>
</dbReference>
<organism evidence="11 12">
    <name type="scientific">Aquilegia coerulea</name>
    <name type="common">Rocky mountain columbine</name>
    <dbReference type="NCBI Taxonomy" id="218851"/>
    <lineage>
        <taxon>Eukaryota</taxon>
        <taxon>Viridiplantae</taxon>
        <taxon>Streptophyta</taxon>
        <taxon>Embryophyta</taxon>
        <taxon>Tracheophyta</taxon>
        <taxon>Spermatophyta</taxon>
        <taxon>Magnoliopsida</taxon>
        <taxon>Ranunculales</taxon>
        <taxon>Ranunculaceae</taxon>
        <taxon>Thalictroideae</taxon>
        <taxon>Aquilegia</taxon>
    </lineage>
</organism>
<feature type="region of interest" description="Disordered" evidence="8">
    <location>
        <begin position="80"/>
        <end position="105"/>
    </location>
</feature>
<dbReference type="Pfam" id="PF10440">
    <property type="entry name" value="WIYLD"/>
    <property type="match status" value="1"/>
</dbReference>
<dbReference type="Gene3D" id="1.10.8.850">
    <property type="entry name" value="Histone-lysine N methyltransferase , C-terminal domain-like"/>
    <property type="match status" value="1"/>
</dbReference>
<dbReference type="EMBL" id="KZ305042">
    <property type="protein sequence ID" value="PIA39981.1"/>
    <property type="molecule type" value="Genomic_DNA"/>
</dbReference>
<sequence>MSSTMEQAQHQGSPMASTTPHPRVVKAVDAMKDLGIHERITIHILKKLFKVYNNSWEFIEAENYRVLADGIFEYQDDRVNEGKKRKDSQSSSEVEPQSKRSNLMQHENRIAGCSQSVFGSKLNEHKLAQTFTRGDVDQAKPGSHSIHSNERGSWSQSYSVQDIASASRDRKKEKEKQTYSYQNDLRENEAVPERVSIGLSFKEPKVERSQVMTCSDGRYNAVTRHQSEPFISDDFLFEKPIAMVHPLNQYHAKEDREDGGDGISVKGHNDGLCVEIENKSANCFSNFEISSTPLGEVKISLSCSSSTGRPDFRMPSLDAVLKLAGDRCLKTHKIINPSISLIDLMEELCQHFLRLSTIRTSGVNMDSRALVVYEGIHEGHDHMADSSSNGWRNSLNGQHFRQAEKKILEFNGGRNKRKDQDDLNSLTSASSLMVAQQFNLDSERPPHDLEDIAKGEEKLKILVVNEINNTHPPLFHYIAQNNVYQDAHVNFSLARIGDEDSCSNCFGDCLSSPITCACTRETGGEFAYTADGNVKEGFLDEYITAIRNLPNDRLYYCEDCPLERSKNDNKKCKGHLVRKFIKECWTKCGCNKKCGNRVVQRGITRDLQVFLTAEGKGWGLRTVKSLPKGAFVCEYVGEILTNMELYQRNEKSTGNEKHTYPVLLDADWSSEGILDEEALCLDATRYGNVARFINHRCYDANLVEIPVEIETPDHHYYHVAFFTSRPVDAMEELTWDYGLDFLDVNHPIKAFRCLCGGIYCRGMSLANGATS</sequence>
<evidence type="ECO:0000313" key="11">
    <source>
        <dbReference type="EMBL" id="PIA39981.1"/>
    </source>
</evidence>
<evidence type="ECO:0000256" key="7">
    <source>
        <dbReference type="ARBA" id="ARBA00023242"/>
    </source>
</evidence>
<keyword evidence="4" id="KW-0808">Transferase</keyword>
<keyword evidence="7" id="KW-0539">Nucleus</keyword>
<evidence type="ECO:0000256" key="1">
    <source>
        <dbReference type="ARBA" id="ARBA00004123"/>
    </source>
</evidence>
<comment type="subcellular location">
    <subcellularLocation>
        <location evidence="2">Chromosome</location>
    </subcellularLocation>
    <subcellularLocation>
        <location evidence="1">Nucleus</location>
    </subcellularLocation>
</comment>
<dbReference type="PROSITE" id="PS51580">
    <property type="entry name" value="SAM_MT43_3"/>
    <property type="match status" value="1"/>
</dbReference>
<feature type="region of interest" description="Disordered" evidence="8">
    <location>
        <begin position="133"/>
        <end position="180"/>
    </location>
</feature>
<dbReference type="FunFam" id="2.170.270.10:FF:000046">
    <property type="entry name" value="SET-domain containing protein lysine methyltransferase family protein"/>
    <property type="match status" value="1"/>
</dbReference>
<feature type="compositionally biased region" description="Polar residues" evidence="8">
    <location>
        <begin position="151"/>
        <end position="164"/>
    </location>
</feature>
<protein>
    <recommendedName>
        <fullName evidence="13">SET domain-containing protein</fullName>
    </recommendedName>
</protein>
<dbReference type="PROSITE" id="PS50867">
    <property type="entry name" value="PRE_SET"/>
    <property type="match status" value="1"/>
</dbReference>